<feature type="domain" description="D-alanyl-D-alanine carboxypeptidase-like core" evidence="2">
    <location>
        <begin position="154"/>
        <end position="293"/>
    </location>
</feature>
<dbReference type="AlphaFoldDB" id="A0A078KRF7"/>
<feature type="region of interest" description="Disordered" evidence="1">
    <location>
        <begin position="47"/>
        <end position="111"/>
    </location>
</feature>
<evidence type="ECO:0000313" key="4">
    <source>
        <dbReference type="Proteomes" id="UP000032431"/>
    </source>
</evidence>
<feature type="compositionally biased region" description="Basic and acidic residues" evidence="1">
    <location>
        <begin position="102"/>
        <end position="111"/>
    </location>
</feature>
<evidence type="ECO:0000256" key="1">
    <source>
        <dbReference type="SAM" id="MobiDB-lite"/>
    </source>
</evidence>
<dbReference type="PANTHER" id="PTHR34385:SF1">
    <property type="entry name" value="PEPTIDOGLYCAN L-ALANYL-D-GLUTAMATE ENDOPEPTIDASE CWLK"/>
    <property type="match status" value="1"/>
</dbReference>
<dbReference type="EMBL" id="LM995447">
    <property type="protein sequence ID" value="CDZ24978.1"/>
    <property type="molecule type" value="Genomic_DNA"/>
</dbReference>
<dbReference type="PATRIC" id="fig|29343.3.peg.1976"/>
<dbReference type="SUPFAM" id="SSF55166">
    <property type="entry name" value="Hedgehog/DD-peptidase"/>
    <property type="match status" value="1"/>
</dbReference>
<evidence type="ECO:0000259" key="2">
    <source>
        <dbReference type="Pfam" id="PF02557"/>
    </source>
</evidence>
<accession>A0A078KRF7</accession>
<evidence type="ECO:0000313" key="3">
    <source>
        <dbReference type="EMBL" id="CDZ24978.1"/>
    </source>
</evidence>
<dbReference type="Gene3D" id="3.30.1380.10">
    <property type="match status" value="1"/>
</dbReference>
<dbReference type="OrthoDB" id="9792074at2"/>
<keyword evidence="4" id="KW-1185">Reference proteome</keyword>
<dbReference type="GO" id="GO:0008233">
    <property type="term" value="F:peptidase activity"/>
    <property type="evidence" value="ECO:0007669"/>
    <property type="project" value="InterPro"/>
</dbReference>
<feature type="compositionally biased region" description="Low complexity" evidence="1">
    <location>
        <begin position="47"/>
        <end position="96"/>
    </location>
</feature>
<dbReference type="CDD" id="cd14852">
    <property type="entry name" value="LD-carboxypeptidase"/>
    <property type="match status" value="1"/>
</dbReference>
<dbReference type="InterPro" id="IPR003709">
    <property type="entry name" value="VanY-like_core_dom"/>
</dbReference>
<dbReference type="KEGG" id="ccel:CCDG5_1882"/>
<gene>
    <name evidence="3" type="ORF">CCDG5_1882</name>
</gene>
<dbReference type="InterPro" id="IPR058193">
    <property type="entry name" value="VanY/YodJ_core_dom"/>
</dbReference>
<dbReference type="HOGENOM" id="CLU_054193_1_2_9"/>
<sequence>MRRHRRIRKSVFIIGAAVIVVAGVAAFAIQNHAGKASSSQRDVLAQAVSSGSSSSQISSQAPSSDSSSSISSQAPSSDSSSPVSSQQPSSGSSSSQGNSQKPSDEGKDKTNFGKATIGSLLMLVNKDNKLPANYVPNLTTIPAKYYSSADKDRRFDSRAASYLENFINDARKAGYDVNIISGYRTYQYQKANFDRHVKAFLAKGETQAEAEAHTALSVAPPGTSEHQTGLAADIITSDWYSKHSELTEDFDKTAAFKWLYKNCANYGFILRYPKDKENITKYEYEPWHYRFVGVSDAKKIMSSGKCLEEYVNK</sequence>
<dbReference type="GO" id="GO:0006508">
    <property type="term" value="P:proteolysis"/>
    <property type="evidence" value="ECO:0007669"/>
    <property type="project" value="InterPro"/>
</dbReference>
<organism evidence="3 4">
    <name type="scientific">[Clostridium] cellulosi</name>
    <dbReference type="NCBI Taxonomy" id="29343"/>
    <lineage>
        <taxon>Bacteria</taxon>
        <taxon>Bacillati</taxon>
        <taxon>Bacillota</taxon>
        <taxon>Clostridia</taxon>
        <taxon>Eubacteriales</taxon>
        <taxon>Oscillospiraceae</taxon>
        <taxon>Oscillospiraceae incertae sedis</taxon>
    </lineage>
</organism>
<dbReference type="Pfam" id="PF02557">
    <property type="entry name" value="VanY"/>
    <property type="match status" value="1"/>
</dbReference>
<reference evidence="4" key="1">
    <citation type="submission" date="2014-07" db="EMBL/GenBank/DDBJ databases">
        <authorList>
            <person name="Wibberg D."/>
        </authorList>
    </citation>
    <scope>NUCLEOTIDE SEQUENCE [LARGE SCALE GENOMIC DNA]</scope>
    <source>
        <strain evidence="4">DG5</strain>
    </source>
</reference>
<dbReference type="Proteomes" id="UP000032431">
    <property type="component" value="Chromosome I"/>
</dbReference>
<name>A0A078KRF7_9FIRM</name>
<protein>
    <recommendedName>
        <fullName evidence="2">D-alanyl-D-alanine carboxypeptidase-like core domain-containing protein</fullName>
    </recommendedName>
</protein>
<dbReference type="InterPro" id="IPR009045">
    <property type="entry name" value="Zn_M74/Hedgehog-like"/>
</dbReference>
<proteinExistence type="predicted"/>
<dbReference type="PANTHER" id="PTHR34385">
    <property type="entry name" value="D-ALANYL-D-ALANINE CARBOXYPEPTIDASE"/>
    <property type="match status" value="1"/>
</dbReference>
<dbReference type="InterPro" id="IPR052179">
    <property type="entry name" value="DD-CPase-like"/>
</dbReference>
<dbReference type="STRING" id="29343.CCDG5_1882"/>